<keyword evidence="1" id="KW-1133">Transmembrane helix</keyword>
<keyword evidence="1" id="KW-0812">Transmembrane</keyword>
<name>A0A1G2T0A3_9BACT</name>
<evidence type="ECO:0000313" key="4">
    <source>
        <dbReference type="Proteomes" id="UP000178538"/>
    </source>
</evidence>
<accession>A0A1G2T0A3</accession>
<dbReference type="InterPro" id="IPR048846">
    <property type="entry name" value="PaaX-like_central"/>
</dbReference>
<feature type="transmembrane region" description="Helical" evidence="1">
    <location>
        <begin position="20"/>
        <end position="41"/>
    </location>
</feature>
<dbReference type="Proteomes" id="UP000178538">
    <property type="component" value="Unassembled WGS sequence"/>
</dbReference>
<comment type="caution">
    <text evidence="3">The sequence shown here is derived from an EMBL/GenBank/DDBJ whole genome shotgun (WGS) entry which is preliminary data.</text>
</comment>
<organism evidence="3 4">
    <name type="scientific">Candidatus Zambryskibacteria bacterium RIFCSPHIGHO2_01_FULL_44_22b</name>
    <dbReference type="NCBI Taxonomy" id="1802737"/>
    <lineage>
        <taxon>Bacteria</taxon>
        <taxon>Candidatus Zambryskiibacteriota</taxon>
    </lineage>
</organism>
<proteinExistence type="predicted"/>
<gene>
    <name evidence="3" type="ORF">A2832_00105</name>
</gene>
<sequence>MGKLEEKSKKRSRKKNLQKIILNTVYTAGLLGVGLLAPNVIGAMDKLGLIPNRRQKECISSSASKMVKKGLLKYNGKFYELTPSGQARMRQWQFADFKFHRPKKWDKKWRVIIFDIPDKKKSIRDQIRNLFKQAELYPLQESVWVYPYDCEDIIALLKTDFGIGKNLLYIIAEEIENSRYLREEFGLI</sequence>
<dbReference type="EMBL" id="MHVG01000017">
    <property type="protein sequence ID" value="OHA90720.1"/>
    <property type="molecule type" value="Genomic_DNA"/>
</dbReference>
<evidence type="ECO:0000313" key="3">
    <source>
        <dbReference type="EMBL" id="OHA90720.1"/>
    </source>
</evidence>
<evidence type="ECO:0000256" key="1">
    <source>
        <dbReference type="SAM" id="Phobius"/>
    </source>
</evidence>
<dbReference type="AlphaFoldDB" id="A0A1G2T0A3"/>
<protein>
    <recommendedName>
        <fullName evidence="2">Transcriptional repressor PaaX-like central Cas2-like domain-containing protein</fullName>
    </recommendedName>
</protein>
<dbReference type="Gene3D" id="3.30.70.2650">
    <property type="match status" value="1"/>
</dbReference>
<evidence type="ECO:0000259" key="2">
    <source>
        <dbReference type="Pfam" id="PF20803"/>
    </source>
</evidence>
<feature type="domain" description="Transcriptional repressor PaaX-like central Cas2-like" evidence="2">
    <location>
        <begin position="103"/>
        <end position="176"/>
    </location>
</feature>
<dbReference type="STRING" id="1802737.A2832_00105"/>
<dbReference type="Pfam" id="PF20803">
    <property type="entry name" value="PaaX_M"/>
    <property type="match status" value="1"/>
</dbReference>
<keyword evidence="1" id="KW-0472">Membrane</keyword>
<reference evidence="3 4" key="1">
    <citation type="journal article" date="2016" name="Nat. Commun.">
        <title>Thousands of microbial genomes shed light on interconnected biogeochemical processes in an aquifer system.</title>
        <authorList>
            <person name="Anantharaman K."/>
            <person name="Brown C.T."/>
            <person name="Hug L.A."/>
            <person name="Sharon I."/>
            <person name="Castelle C.J."/>
            <person name="Probst A.J."/>
            <person name="Thomas B.C."/>
            <person name="Singh A."/>
            <person name="Wilkins M.J."/>
            <person name="Karaoz U."/>
            <person name="Brodie E.L."/>
            <person name="Williams K.H."/>
            <person name="Hubbard S.S."/>
            <person name="Banfield J.F."/>
        </authorList>
    </citation>
    <scope>NUCLEOTIDE SEQUENCE [LARGE SCALE GENOMIC DNA]</scope>
</reference>